<feature type="region of interest" description="Disordered" evidence="1">
    <location>
        <begin position="760"/>
        <end position="790"/>
    </location>
</feature>
<feature type="transmembrane region" description="Helical" evidence="2">
    <location>
        <begin position="613"/>
        <end position="633"/>
    </location>
</feature>
<evidence type="ECO:0000313" key="4">
    <source>
        <dbReference type="Proteomes" id="UP000664132"/>
    </source>
</evidence>
<accession>A0A8H7TKC1</accession>
<feature type="compositionally biased region" description="Basic and acidic residues" evidence="1">
    <location>
        <begin position="840"/>
        <end position="850"/>
    </location>
</feature>
<protein>
    <submittedName>
        <fullName evidence="3">Uncharacterized protein</fullName>
    </submittedName>
</protein>
<organism evidence="3 4">
    <name type="scientific">Cadophora malorum</name>
    <dbReference type="NCBI Taxonomy" id="108018"/>
    <lineage>
        <taxon>Eukaryota</taxon>
        <taxon>Fungi</taxon>
        <taxon>Dikarya</taxon>
        <taxon>Ascomycota</taxon>
        <taxon>Pezizomycotina</taxon>
        <taxon>Leotiomycetes</taxon>
        <taxon>Helotiales</taxon>
        <taxon>Ploettnerulaceae</taxon>
        <taxon>Cadophora</taxon>
    </lineage>
</organism>
<comment type="caution">
    <text evidence="3">The sequence shown here is derived from an EMBL/GenBank/DDBJ whole genome shotgun (WGS) entry which is preliminary data.</text>
</comment>
<proteinExistence type="predicted"/>
<feature type="transmembrane region" description="Helical" evidence="2">
    <location>
        <begin position="581"/>
        <end position="601"/>
    </location>
</feature>
<keyword evidence="2" id="KW-0812">Transmembrane</keyword>
<name>A0A8H7TKC1_9HELO</name>
<evidence type="ECO:0000313" key="3">
    <source>
        <dbReference type="EMBL" id="KAG4420976.1"/>
    </source>
</evidence>
<dbReference type="OrthoDB" id="426293at2759"/>
<keyword evidence="2" id="KW-1133">Transmembrane helix</keyword>
<feature type="region of interest" description="Disordered" evidence="1">
    <location>
        <begin position="829"/>
        <end position="894"/>
    </location>
</feature>
<dbReference type="Proteomes" id="UP000664132">
    <property type="component" value="Unassembled WGS sequence"/>
</dbReference>
<reference evidence="3" key="1">
    <citation type="submission" date="2021-02" db="EMBL/GenBank/DDBJ databases">
        <title>Genome sequence Cadophora malorum strain M34.</title>
        <authorList>
            <person name="Stefanovic E."/>
            <person name="Vu D."/>
            <person name="Scully C."/>
            <person name="Dijksterhuis J."/>
            <person name="Roader J."/>
            <person name="Houbraken J."/>
        </authorList>
    </citation>
    <scope>NUCLEOTIDE SEQUENCE</scope>
    <source>
        <strain evidence="3">M34</strain>
    </source>
</reference>
<dbReference type="AlphaFoldDB" id="A0A8H7TKC1"/>
<dbReference type="EMBL" id="JAFJYH010000073">
    <property type="protein sequence ID" value="KAG4420976.1"/>
    <property type="molecule type" value="Genomic_DNA"/>
</dbReference>
<evidence type="ECO:0000256" key="2">
    <source>
        <dbReference type="SAM" id="Phobius"/>
    </source>
</evidence>
<sequence>MAEPETESAPTTSGPDPANEPALQCDDETKLFLKGILEELKNLKPNRTQETSGAGVDGGGDGSGAAGTGVGLGGGEDTGETPAVHEVKAFIDRRDGLQFRSQPRAKEDLLEKAKFYSPSDPLIKRKPDGERVSVFFEVTPAHKKAWTELVGDLWQVPSDGRLPFLFQQRELIRNRPPFSCSEADLLPESLEIFATGHGSIAIYDYVNGSVHCYETRAQKRFVYLGTDSERQQATDNDSEICYSAPWQRIVSIRGLEASALGRNRAQLFAGLDIFQLNIIDCYLNCSAQRNLDSRSLPILGIRPTERNFYLAFYSISECRGDTPLSLWKSGRLHSDNRKYWAFGGPRPGGPEGQHRLLKECAYGLITCTGTGSEPRCYWTLLELTSHKAKDDILSTESKHPSARCDVLLYLLYYVHRRIPDILAKWKELLGYFNDILDVSDAYLQPDQHDKLLVDDDAFSRSKKNFWAITTLKEIDKRISDNIREISELIESRASSQVELEHKTQLEFYRNKLADELGGFDRTAGEFRLKRLEAIDLRDGVRIWNLTYLVGSWSAKSRPTALQCQCRYRQSSFDTTSDNIKLLTFVSIFFLPLSFCMSVWSINKEIFSLNALKVTAVLVSLSTYVAVINLNNLARLFRGVYQSLAEHLICIMVEDPNPSWKEKGLLFRKFTNEQKWEIKPSNWRLLQYACKIYSYKAGIWSAIRAWTSLLLRAEIQEDHSPPSSSPRDTTYRIPDMSEFRKTFQDAMIAHKKPLLPAQLRLLNGPTIRSSTNDNDDMERGETRASGTGIIQPTSLQLDIELDNLPAQPSIGMLQAEATPSSQVNAVEDVDDATNQTASPRVSHEVSPHGELKPSGFRPPEASSVSVNQEQEGLRVPSRGEVLEEREENGERFAVV</sequence>
<gene>
    <name evidence="3" type="ORF">IFR04_005845</name>
</gene>
<keyword evidence="4" id="KW-1185">Reference proteome</keyword>
<feature type="compositionally biased region" description="Gly residues" evidence="1">
    <location>
        <begin position="55"/>
        <end position="76"/>
    </location>
</feature>
<keyword evidence="2" id="KW-0472">Membrane</keyword>
<feature type="region of interest" description="Disordered" evidence="1">
    <location>
        <begin position="40"/>
        <end position="80"/>
    </location>
</feature>
<evidence type="ECO:0000256" key="1">
    <source>
        <dbReference type="SAM" id="MobiDB-lite"/>
    </source>
</evidence>
<feature type="region of interest" description="Disordered" evidence="1">
    <location>
        <begin position="1"/>
        <end position="27"/>
    </location>
</feature>